<dbReference type="AlphaFoldDB" id="A0A914YMG9"/>
<accession>A0A914YMG9</accession>
<dbReference type="WBParaSite" id="PSU_v2.g21530.t1">
    <property type="protein sequence ID" value="PSU_v2.g21530.t1"/>
    <property type="gene ID" value="PSU_v2.g21530"/>
</dbReference>
<organism evidence="2 3">
    <name type="scientific">Panagrolaimus superbus</name>
    <dbReference type="NCBI Taxonomy" id="310955"/>
    <lineage>
        <taxon>Eukaryota</taxon>
        <taxon>Metazoa</taxon>
        <taxon>Ecdysozoa</taxon>
        <taxon>Nematoda</taxon>
        <taxon>Chromadorea</taxon>
        <taxon>Rhabditida</taxon>
        <taxon>Tylenchina</taxon>
        <taxon>Panagrolaimomorpha</taxon>
        <taxon>Panagrolaimoidea</taxon>
        <taxon>Panagrolaimidae</taxon>
        <taxon>Panagrolaimus</taxon>
    </lineage>
</organism>
<proteinExistence type="predicted"/>
<dbReference type="Proteomes" id="UP000887577">
    <property type="component" value="Unplaced"/>
</dbReference>
<reference evidence="3" key="1">
    <citation type="submission" date="2022-11" db="UniProtKB">
        <authorList>
            <consortium name="WormBaseParasite"/>
        </authorList>
    </citation>
    <scope>IDENTIFICATION</scope>
</reference>
<evidence type="ECO:0000256" key="1">
    <source>
        <dbReference type="SAM" id="MobiDB-lite"/>
    </source>
</evidence>
<evidence type="ECO:0000313" key="3">
    <source>
        <dbReference type="WBParaSite" id="PSU_v2.g21530.t1"/>
    </source>
</evidence>
<evidence type="ECO:0000313" key="2">
    <source>
        <dbReference type="Proteomes" id="UP000887577"/>
    </source>
</evidence>
<keyword evidence="2" id="KW-1185">Reference proteome</keyword>
<protein>
    <submittedName>
        <fullName evidence="3">Uncharacterized protein</fullName>
    </submittedName>
</protein>
<feature type="region of interest" description="Disordered" evidence="1">
    <location>
        <begin position="80"/>
        <end position="107"/>
    </location>
</feature>
<name>A0A914YMG9_9BILA</name>
<feature type="compositionally biased region" description="Low complexity" evidence="1">
    <location>
        <begin position="80"/>
        <end position="102"/>
    </location>
</feature>
<sequence length="147" mass="16232">MGTPSKHTSIPILNDGLKSLITKAEKATTIVSCRALLIELINTIAIIEQNNQQNIIQLQQQISNQNTELLAKIDTLLHVTQRPTPSSPSQSQQLNQTTPSLSSDEKERLRSVVIYGIEESKNSTPSLKAQDDNNQLTQLFDGLNAEK</sequence>